<dbReference type="InterPro" id="IPR036397">
    <property type="entry name" value="RNaseH_sf"/>
</dbReference>
<organism evidence="1">
    <name type="scientific">Tanacetum cinerariifolium</name>
    <name type="common">Dalmatian daisy</name>
    <name type="synonym">Chrysanthemum cinerariifolium</name>
    <dbReference type="NCBI Taxonomy" id="118510"/>
    <lineage>
        <taxon>Eukaryota</taxon>
        <taxon>Viridiplantae</taxon>
        <taxon>Streptophyta</taxon>
        <taxon>Embryophyta</taxon>
        <taxon>Tracheophyta</taxon>
        <taxon>Spermatophyta</taxon>
        <taxon>Magnoliopsida</taxon>
        <taxon>eudicotyledons</taxon>
        <taxon>Gunneridae</taxon>
        <taxon>Pentapetalae</taxon>
        <taxon>asterids</taxon>
        <taxon>campanulids</taxon>
        <taxon>Asterales</taxon>
        <taxon>Asteraceae</taxon>
        <taxon>Asteroideae</taxon>
        <taxon>Anthemideae</taxon>
        <taxon>Anthemidinae</taxon>
        <taxon>Tanacetum</taxon>
    </lineage>
</organism>
<evidence type="ECO:0000313" key="1">
    <source>
        <dbReference type="EMBL" id="GFC94746.1"/>
    </source>
</evidence>
<feature type="non-terminal residue" evidence="1">
    <location>
        <position position="1"/>
    </location>
</feature>
<dbReference type="Gene3D" id="3.30.420.10">
    <property type="entry name" value="Ribonuclease H-like superfamily/Ribonuclease H"/>
    <property type="match status" value="1"/>
</dbReference>
<dbReference type="SUPFAM" id="SSF53098">
    <property type="entry name" value="Ribonuclease H-like"/>
    <property type="match status" value="1"/>
</dbReference>
<comment type="caution">
    <text evidence="1">The sequence shown here is derived from an EMBL/GenBank/DDBJ whole genome shotgun (WGS) entry which is preliminary data.</text>
</comment>
<dbReference type="GO" id="GO:0003676">
    <property type="term" value="F:nucleic acid binding"/>
    <property type="evidence" value="ECO:0007669"/>
    <property type="project" value="InterPro"/>
</dbReference>
<reference evidence="1" key="1">
    <citation type="journal article" date="2019" name="Sci. Rep.">
        <title>Draft genome of Tanacetum cinerariifolium, the natural source of mosquito coil.</title>
        <authorList>
            <person name="Yamashiro T."/>
            <person name="Shiraishi A."/>
            <person name="Satake H."/>
            <person name="Nakayama K."/>
        </authorList>
    </citation>
    <scope>NUCLEOTIDE SEQUENCE</scope>
</reference>
<sequence>NGKKLYMGNSATVDIKGEGDVVLKTTSEKELKLTNVFNYEAIDKFVLYKTEVQNQLGKKIKFVRSGRGGEYVSSFAELCVKHGIRHEFAAPYLP</sequence>
<dbReference type="InterPro" id="IPR039537">
    <property type="entry name" value="Retrotran_Ty1/copia-like"/>
</dbReference>
<gene>
    <name evidence="1" type="ORF">Tci_866716</name>
</gene>
<dbReference type="PANTHER" id="PTHR42648:SF20">
    <property type="entry name" value="RNA-DIRECTED DNA POLYMERASE"/>
    <property type="match status" value="1"/>
</dbReference>
<protein>
    <submittedName>
        <fullName evidence="1">Enoyl-[acyl-carrier-protein] reductase [NADH], chloroplastic</fullName>
    </submittedName>
</protein>
<dbReference type="PANTHER" id="PTHR42648">
    <property type="entry name" value="TRANSPOSASE, PUTATIVE-RELATED"/>
    <property type="match status" value="1"/>
</dbReference>
<dbReference type="EMBL" id="BKCJ011150572">
    <property type="protein sequence ID" value="GFC94746.1"/>
    <property type="molecule type" value="Genomic_DNA"/>
</dbReference>
<name>A0A699SAZ2_TANCI</name>
<proteinExistence type="predicted"/>
<dbReference type="AlphaFoldDB" id="A0A699SAZ2"/>
<dbReference type="InterPro" id="IPR012337">
    <property type="entry name" value="RNaseH-like_sf"/>
</dbReference>
<accession>A0A699SAZ2</accession>